<evidence type="ECO:0000313" key="3">
    <source>
        <dbReference type="EMBL" id="OBB34429.1"/>
    </source>
</evidence>
<accession>A0A1A0RL73</accession>
<comment type="caution">
    <text evidence="3">The sequence shown here is derived from an EMBL/GenBank/DDBJ whole genome shotgun (WGS) entry which is preliminary data.</text>
</comment>
<dbReference type="SUPFAM" id="SSF160935">
    <property type="entry name" value="VPA0735-like"/>
    <property type="match status" value="1"/>
</dbReference>
<dbReference type="Gene3D" id="2.60.120.600">
    <property type="entry name" value="Domain of unknown function DUF1214, C-terminal domain"/>
    <property type="match status" value="1"/>
</dbReference>
<evidence type="ECO:0000259" key="2">
    <source>
        <dbReference type="Pfam" id="PF06863"/>
    </source>
</evidence>
<dbReference type="InterPro" id="IPR010679">
    <property type="entry name" value="DUF1254"/>
</dbReference>
<dbReference type="STRING" id="43304.GCA_001403655_02799"/>
<dbReference type="InterPro" id="IPR010621">
    <property type="entry name" value="DUF1214"/>
</dbReference>
<dbReference type="Gene3D" id="2.60.40.1610">
    <property type="entry name" value="Domain of unknown function DUF1254"/>
    <property type="match status" value="1"/>
</dbReference>
<name>A0A1A0RL73_MYCPR</name>
<dbReference type="InterPro" id="IPR037049">
    <property type="entry name" value="DUF1214_C_sf"/>
</dbReference>
<dbReference type="PANTHER" id="PTHR36509">
    <property type="entry name" value="BLL3101 PROTEIN"/>
    <property type="match status" value="1"/>
</dbReference>
<evidence type="ECO:0000313" key="4">
    <source>
        <dbReference type="Proteomes" id="UP000093902"/>
    </source>
</evidence>
<dbReference type="InterPro" id="IPR037050">
    <property type="entry name" value="DUF1254_sf"/>
</dbReference>
<dbReference type="PANTHER" id="PTHR36509:SF2">
    <property type="entry name" value="BLL3101 PROTEIN"/>
    <property type="match status" value="1"/>
</dbReference>
<dbReference type="Proteomes" id="UP000093902">
    <property type="component" value="Unassembled WGS sequence"/>
</dbReference>
<dbReference type="EMBL" id="LZSO01000001">
    <property type="protein sequence ID" value="OBB34429.1"/>
    <property type="molecule type" value="Genomic_DNA"/>
</dbReference>
<dbReference type="Pfam" id="PF06742">
    <property type="entry name" value="DUF1214"/>
    <property type="match status" value="1"/>
</dbReference>
<dbReference type="OrthoDB" id="40820at2"/>
<sequence>MTESVSPDNFARAESDLYFANIVNDGGFGRFFHNREMSSIEHQIVIRQNRDTLYSAAVFDLDAGPVTITLPECAGRLMSLQIISEDHYTTNVAYAPAELTFSRDSVDTRYAAAAVRILADPADAADLAAVHALQDTIVVSQDDAPGLFDIPPWDPASQKTVRDALISLSTTLSDTKAMFGPKYAVDPVRHLIGSAFAWGGNPERDALYLTVVPPANDGVTVHRLTVKDVPVDGFWSVTVYNKDGYFTPNPQNAYSVNNVTAVKDADGATTVQFGGSDEGGAVANLLPVTEGWNYVVRLYRPRPEILDGSWTFPAAEPV</sequence>
<evidence type="ECO:0000259" key="1">
    <source>
        <dbReference type="Pfam" id="PF06742"/>
    </source>
</evidence>
<proteinExistence type="predicted"/>
<feature type="domain" description="DUF1214" evidence="1">
    <location>
        <begin position="218"/>
        <end position="302"/>
    </location>
</feature>
<organism evidence="3 4">
    <name type="scientific">Mycolicibacterium peregrinum</name>
    <name type="common">Mycobacterium peregrinum</name>
    <dbReference type="NCBI Taxonomy" id="43304"/>
    <lineage>
        <taxon>Bacteria</taxon>
        <taxon>Bacillati</taxon>
        <taxon>Actinomycetota</taxon>
        <taxon>Actinomycetes</taxon>
        <taxon>Mycobacteriales</taxon>
        <taxon>Mycobacteriaceae</taxon>
        <taxon>Mycolicibacterium</taxon>
    </lineage>
</organism>
<gene>
    <name evidence="3" type="ORF">A5792_00390</name>
</gene>
<dbReference type="Pfam" id="PF06863">
    <property type="entry name" value="DUF1254"/>
    <property type="match status" value="1"/>
</dbReference>
<dbReference type="AlphaFoldDB" id="A0A1A0RL73"/>
<feature type="domain" description="DUF1254" evidence="2">
    <location>
        <begin position="29"/>
        <end position="97"/>
    </location>
</feature>
<protein>
    <submittedName>
        <fullName evidence="3">Carboxylesterase</fullName>
    </submittedName>
</protein>
<reference evidence="4" key="1">
    <citation type="submission" date="2016-06" db="EMBL/GenBank/DDBJ databases">
        <authorList>
            <person name="Sutton G."/>
            <person name="Brinkac L."/>
            <person name="Sanka R."/>
            <person name="Adams M."/>
            <person name="Lau E."/>
            <person name="Mehaffy C."/>
            <person name="Tameris M."/>
            <person name="Hatherill M."/>
            <person name="Hanekom W."/>
            <person name="Mahomed H."/>
            <person name="Mcshane H."/>
        </authorList>
    </citation>
    <scope>NUCLEOTIDE SEQUENCE [LARGE SCALE GENOMIC DNA]</scope>
    <source>
        <strain evidence="4">852002-51209_SCH5440388</strain>
    </source>
</reference>